<dbReference type="AlphaFoldDB" id="A0A1Y2PB07"/>
<sequence>MKKSILTIVFFAFALIFSSEATAQEFAELDKSPMDAATYPSSYRNSDKLVKVVYSRPQLKKRSLSKLAPNGKVWRTGANEAAEITFYKDVTFGDKKVKAGTYSLFTIPGDKEWTVIISSALNVWGSYFYKENEDVARVTAPVTKSKKSIEEFSVAFDGEDNNATMYLGWGNVIVSVPIKG</sequence>
<dbReference type="RefSeq" id="WP_086031426.1">
    <property type="nucleotide sequence ID" value="NZ_LAPZ01000014.1"/>
</dbReference>
<dbReference type="InParanoid" id="A0A1Y2PB07"/>
<gene>
    <name evidence="2" type="ORF">WH52_12960</name>
</gene>
<dbReference type="InterPro" id="IPR021314">
    <property type="entry name" value="DUF2911"/>
</dbReference>
<evidence type="ECO:0000313" key="3">
    <source>
        <dbReference type="Proteomes" id="UP000194221"/>
    </source>
</evidence>
<organism evidence="2 3">
    <name type="scientific">Tenacibaculum holothuriorum</name>
    <dbReference type="NCBI Taxonomy" id="1635173"/>
    <lineage>
        <taxon>Bacteria</taxon>
        <taxon>Pseudomonadati</taxon>
        <taxon>Bacteroidota</taxon>
        <taxon>Flavobacteriia</taxon>
        <taxon>Flavobacteriales</taxon>
        <taxon>Flavobacteriaceae</taxon>
        <taxon>Tenacibaculum</taxon>
    </lineage>
</organism>
<reference evidence="2 3" key="1">
    <citation type="submission" date="2015-03" db="EMBL/GenBank/DDBJ databases">
        <title>Genome sequence of Tenacibaculum sp. S2-2, isolated from intestinal microbiota of sea cucumber, Apostichopus japonicas.</title>
        <authorList>
            <person name="Shao Z."/>
            <person name="Wang L."/>
            <person name="Li X."/>
        </authorList>
    </citation>
    <scope>NUCLEOTIDE SEQUENCE [LARGE SCALE GENOMIC DNA]</scope>
    <source>
        <strain evidence="2 3">S2-2</strain>
    </source>
</reference>
<dbReference type="Proteomes" id="UP000194221">
    <property type="component" value="Unassembled WGS sequence"/>
</dbReference>
<proteinExistence type="predicted"/>
<dbReference type="Pfam" id="PF11138">
    <property type="entry name" value="DUF2911"/>
    <property type="match status" value="1"/>
</dbReference>
<dbReference type="OrthoDB" id="187854at2"/>
<evidence type="ECO:0000256" key="1">
    <source>
        <dbReference type="SAM" id="SignalP"/>
    </source>
</evidence>
<evidence type="ECO:0000313" key="2">
    <source>
        <dbReference type="EMBL" id="OSY87201.1"/>
    </source>
</evidence>
<accession>A0A1Y2PB07</accession>
<name>A0A1Y2PB07_9FLAO</name>
<keyword evidence="1" id="KW-0732">Signal</keyword>
<protein>
    <submittedName>
        <fullName evidence="2">Asparagine synthetase B</fullName>
    </submittedName>
</protein>
<feature type="chain" id="PRO_5010991469" evidence="1">
    <location>
        <begin position="24"/>
        <end position="180"/>
    </location>
</feature>
<feature type="signal peptide" evidence="1">
    <location>
        <begin position="1"/>
        <end position="23"/>
    </location>
</feature>
<keyword evidence="3" id="KW-1185">Reference proteome</keyword>
<comment type="caution">
    <text evidence="2">The sequence shown here is derived from an EMBL/GenBank/DDBJ whole genome shotgun (WGS) entry which is preliminary data.</text>
</comment>
<dbReference type="STRING" id="1635173.WH52_12960"/>
<dbReference type="EMBL" id="LAPZ01000014">
    <property type="protein sequence ID" value="OSY87201.1"/>
    <property type="molecule type" value="Genomic_DNA"/>
</dbReference>